<keyword evidence="5" id="KW-0472">Membrane</keyword>
<keyword evidence="1 5" id="KW-0489">Methyltransferase</keyword>
<dbReference type="Proteomes" id="UP001150925">
    <property type="component" value="Unassembled WGS sequence"/>
</dbReference>
<feature type="binding site" evidence="5">
    <location>
        <position position="153"/>
    </location>
    <ligand>
        <name>S-adenosyl-L-methionine</name>
        <dbReference type="ChEBI" id="CHEBI:59789"/>
    </ligand>
</feature>
<feature type="binding site" evidence="5">
    <location>
        <position position="204"/>
    </location>
    <ligand>
        <name>Mg(2+)</name>
        <dbReference type="ChEBI" id="CHEBI:18420"/>
    </ligand>
</feature>
<dbReference type="EMBL" id="JANBPY010003663">
    <property type="protein sequence ID" value="KAJ1950709.1"/>
    <property type="molecule type" value="Genomic_DNA"/>
</dbReference>
<feature type="region of interest" description="Disordered" evidence="6">
    <location>
        <begin position="87"/>
        <end position="119"/>
    </location>
</feature>
<keyword evidence="4 5" id="KW-0949">S-adenosyl-L-methionine</keyword>
<comment type="function">
    <text evidence="5">O-methyltransferase required for two non-consecutive steps during ubiquinone biosynthesis. Catalyzes the 2 O-methylation of 3,4-dihydroxy-5-(all-trans-polyprenyl)benzoic acid into 4-hydroxy-3-methoxy-5-(all-trans-polyprenyl)benzoic acid. Also catalyzes the last step of ubiquinone biosynthesis by mediating methylation of 3-demethylubiquinone into ubiquinone. Also able to mediate the methylation of 3-demethylubiquinol into ubiquinol.</text>
</comment>
<evidence type="ECO:0000256" key="1">
    <source>
        <dbReference type="ARBA" id="ARBA00022603"/>
    </source>
</evidence>
<dbReference type="EC" id="2.1.1.114" evidence="5"/>
<dbReference type="HAMAP" id="MF_00472">
    <property type="entry name" value="UbiG"/>
    <property type="match status" value="1"/>
</dbReference>
<comment type="cofactor">
    <cofactor evidence="5">
        <name>Mg(2+)</name>
        <dbReference type="ChEBI" id="CHEBI:18420"/>
    </cofactor>
</comment>
<dbReference type="EC" id="2.1.1.-" evidence="5"/>
<dbReference type="GO" id="GO:0010420">
    <property type="term" value="F:polyprenyldihydroxybenzoate methyltransferase activity"/>
    <property type="evidence" value="ECO:0007669"/>
    <property type="project" value="UniProtKB-UniRule"/>
</dbReference>
<comment type="similarity">
    <text evidence="5">Belongs to the class I-like SAM-binding methyltransferase superfamily. UbiG/COQ3 family.</text>
</comment>
<feature type="binding site" evidence="5">
    <location>
        <position position="132"/>
    </location>
    <ligand>
        <name>S-adenosyl-L-methionine</name>
        <dbReference type="ChEBI" id="CHEBI:59789"/>
    </ligand>
</feature>
<gene>
    <name evidence="5 7" type="primary">COQ3</name>
    <name evidence="7" type="ORF">IWQ62_006523</name>
</gene>
<feature type="compositionally biased region" description="Polar residues" evidence="6">
    <location>
        <begin position="91"/>
        <end position="119"/>
    </location>
</feature>
<keyword evidence="3 5" id="KW-0831">Ubiquinone biosynthesis</keyword>
<comment type="catalytic activity">
    <reaction evidence="5">
        <text>a 3,4-dihydroxy-5-(all-trans-polyprenyl)benzoate + S-adenosyl-L-methionine = a 4-hydroxy-3-methoxy-5-(all-trans-polyprenyl)benzoate + S-adenosyl-L-homocysteine + H(+)</text>
        <dbReference type="Rhea" id="RHEA:44452"/>
        <dbReference type="Rhea" id="RHEA-COMP:10930"/>
        <dbReference type="Rhea" id="RHEA-COMP:10931"/>
        <dbReference type="ChEBI" id="CHEBI:15378"/>
        <dbReference type="ChEBI" id="CHEBI:57856"/>
        <dbReference type="ChEBI" id="CHEBI:59789"/>
        <dbReference type="ChEBI" id="CHEBI:64694"/>
        <dbReference type="ChEBI" id="CHEBI:84443"/>
        <dbReference type="EC" id="2.1.1.114"/>
    </reaction>
</comment>
<evidence type="ECO:0000256" key="4">
    <source>
        <dbReference type="ARBA" id="ARBA00022691"/>
    </source>
</evidence>
<keyword evidence="8" id="KW-1185">Reference proteome</keyword>
<comment type="subunit">
    <text evidence="5">Component of a multi-subunit COQ enzyme complex, composed of at least COQ3, COQ4, COQ5, COQ6, COQ7 and COQ9.</text>
</comment>
<protein>
    <recommendedName>
        <fullName evidence="5">Ubiquinone biosynthesis O-methyltransferase, mitochondrial</fullName>
    </recommendedName>
    <alternativeName>
        <fullName evidence="5">3-demethylubiquinol 3-O-methyltransferase</fullName>
        <ecNumber evidence="5">2.1.1.64</ecNumber>
    </alternativeName>
    <alternativeName>
        <fullName evidence="5">3-demethylubiquinone 3-O-methyltransferase</fullName>
        <ecNumber evidence="5">2.1.1.-</ecNumber>
    </alternativeName>
    <alternativeName>
        <fullName evidence="5">Polyprenyldihydroxybenzoate methyltransferase</fullName>
        <ecNumber evidence="5">2.1.1.114</ecNumber>
    </alternativeName>
</protein>
<evidence type="ECO:0000256" key="2">
    <source>
        <dbReference type="ARBA" id="ARBA00022679"/>
    </source>
</evidence>
<feature type="binding site" evidence="5">
    <location>
        <position position="203"/>
    </location>
    <ligand>
        <name>Mg(2+)</name>
        <dbReference type="ChEBI" id="CHEBI:18420"/>
    </ligand>
</feature>
<evidence type="ECO:0000313" key="7">
    <source>
        <dbReference type="EMBL" id="KAJ1950709.1"/>
    </source>
</evidence>
<dbReference type="Pfam" id="PF13489">
    <property type="entry name" value="Methyltransf_23"/>
    <property type="match status" value="1"/>
</dbReference>
<comment type="subcellular location">
    <subcellularLocation>
        <location evidence="5">Mitochondrion inner membrane</location>
        <topology evidence="5">Peripheral membrane protein</topology>
        <orientation evidence="5">Matrix side</orientation>
    </subcellularLocation>
</comment>
<organism evidence="7 8">
    <name type="scientific">Dispira parvispora</name>
    <dbReference type="NCBI Taxonomy" id="1520584"/>
    <lineage>
        <taxon>Eukaryota</taxon>
        <taxon>Fungi</taxon>
        <taxon>Fungi incertae sedis</taxon>
        <taxon>Zoopagomycota</taxon>
        <taxon>Kickxellomycotina</taxon>
        <taxon>Dimargaritomycetes</taxon>
        <taxon>Dimargaritales</taxon>
        <taxon>Dimargaritaceae</taxon>
        <taxon>Dispira</taxon>
    </lineage>
</organism>
<feature type="binding site" evidence="5">
    <location>
        <position position="200"/>
    </location>
    <ligand>
        <name>Mg(2+)</name>
        <dbReference type="ChEBI" id="CHEBI:18420"/>
    </ligand>
</feature>
<dbReference type="PANTHER" id="PTHR43464:SF19">
    <property type="entry name" value="UBIQUINONE BIOSYNTHESIS O-METHYLTRANSFERASE, MITOCHONDRIAL"/>
    <property type="match status" value="1"/>
</dbReference>
<dbReference type="SUPFAM" id="SSF53335">
    <property type="entry name" value="S-adenosyl-L-methionine-dependent methyltransferases"/>
    <property type="match status" value="1"/>
</dbReference>
<dbReference type="InterPro" id="IPR010233">
    <property type="entry name" value="UbiG_MeTrfase"/>
</dbReference>
<evidence type="ECO:0000313" key="8">
    <source>
        <dbReference type="Proteomes" id="UP001150925"/>
    </source>
</evidence>
<keyword evidence="2 5" id="KW-0808">Transferase</keyword>
<dbReference type="GO" id="GO:0061542">
    <property type="term" value="F:3-demethylubiquinol 3-O-methyltransferase activity"/>
    <property type="evidence" value="ECO:0007669"/>
    <property type="project" value="UniProtKB-UniRule"/>
</dbReference>
<comment type="caution">
    <text evidence="7">The sequence shown here is derived from an EMBL/GenBank/DDBJ whole genome shotgun (WGS) entry which is preliminary data.</text>
</comment>
<dbReference type="GO" id="GO:0032259">
    <property type="term" value="P:methylation"/>
    <property type="evidence" value="ECO:0007669"/>
    <property type="project" value="UniProtKB-KW"/>
</dbReference>
<sequence>MNPRLVTQVYRPVRRHFPRSILRLNSQHHERPNGTALYTTVSAEEVKKFAQMSAEWWAPEGHFQMLHQMNPARIDYMQKFIGDILTKPSPRVNTPDTPSASPTKESENTDTPKSSSINVTQPFRGLRMLDVGCGGGLLCESLARLGGHVTGIDASVENINIAQVHARQDPLLCHDPRQLEYINTTTTEQCESYDVVASMEVIEHVLNPRQFVQDLFALTKPGGLVFLSTIARTPLAYALTILSAEKLLRMVPEGTHDYHKYIRTDELRRLVESNAGGRVLDLRGIWYSPLDARWILVDPSWGALATQANYIMVAQKIRQ</sequence>
<dbReference type="AlphaFoldDB" id="A0A9W8ANV8"/>
<keyword evidence="5" id="KW-0496">Mitochondrion</keyword>
<comment type="catalytic activity">
    <reaction evidence="5">
        <text>a 3-demethylubiquinol + S-adenosyl-L-methionine = a ubiquinol + S-adenosyl-L-homocysteine + H(+)</text>
        <dbReference type="Rhea" id="RHEA:44380"/>
        <dbReference type="Rhea" id="RHEA-COMP:9566"/>
        <dbReference type="Rhea" id="RHEA-COMP:10914"/>
        <dbReference type="ChEBI" id="CHEBI:15378"/>
        <dbReference type="ChEBI" id="CHEBI:17976"/>
        <dbReference type="ChEBI" id="CHEBI:57856"/>
        <dbReference type="ChEBI" id="CHEBI:59789"/>
        <dbReference type="ChEBI" id="CHEBI:84422"/>
        <dbReference type="EC" id="2.1.1.64"/>
    </reaction>
</comment>
<feature type="binding site" evidence="5">
    <location>
        <position position="199"/>
    </location>
    <ligand>
        <name>S-adenosyl-L-methionine</name>
        <dbReference type="ChEBI" id="CHEBI:59789"/>
    </ligand>
</feature>
<evidence type="ECO:0000256" key="6">
    <source>
        <dbReference type="SAM" id="MobiDB-lite"/>
    </source>
</evidence>
<comment type="catalytic activity">
    <reaction evidence="5">
        <text>a 3-demethylubiquinone + S-adenosyl-L-methionine = a ubiquinone + S-adenosyl-L-homocysteine</text>
        <dbReference type="Rhea" id="RHEA:81215"/>
        <dbReference type="Rhea" id="RHEA-COMP:9565"/>
        <dbReference type="Rhea" id="RHEA-COMP:19654"/>
        <dbReference type="ChEBI" id="CHEBI:16389"/>
        <dbReference type="ChEBI" id="CHEBI:57856"/>
        <dbReference type="ChEBI" id="CHEBI:59789"/>
        <dbReference type="ChEBI" id="CHEBI:231825"/>
    </reaction>
</comment>
<evidence type="ECO:0000256" key="5">
    <source>
        <dbReference type="HAMAP-Rule" id="MF_03190"/>
    </source>
</evidence>
<dbReference type="GO" id="GO:0046872">
    <property type="term" value="F:metal ion binding"/>
    <property type="evidence" value="ECO:0007669"/>
    <property type="project" value="UniProtKB-KW"/>
</dbReference>
<dbReference type="InterPro" id="IPR029063">
    <property type="entry name" value="SAM-dependent_MTases_sf"/>
</dbReference>
<dbReference type="GO" id="GO:0031314">
    <property type="term" value="C:extrinsic component of mitochondrial inner membrane"/>
    <property type="evidence" value="ECO:0007669"/>
    <property type="project" value="UniProtKB-UniRule"/>
</dbReference>
<dbReference type="EC" id="2.1.1.64" evidence="5"/>
<feature type="binding site" evidence="5">
    <location>
        <position position="73"/>
    </location>
    <ligand>
        <name>S-adenosyl-L-methionine</name>
        <dbReference type="ChEBI" id="CHEBI:59789"/>
    </ligand>
</feature>
<dbReference type="OrthoDB" id="3265906at2759"/>
<comment type="pathway">
    <text evidence="5">Cofactor biosynthesis; ubiquinone biosynthesis.</text>
</comment>
<evidence type="ECO:0000256" key="3">
    <source>
        <dbReference type="ARBA" id="ARBA00022688"/>
    </source>
</evidence>
<dbReference type="Gene3D" id="3.40.50.150">
    <property type="entry name" value="Vaccinia Virus protein VP39"/>
    <property type="match status" value="1"/>
</dbReference>
<name>A0A9W8ANV8_9FUNG</name>
<keyword evidence="5" id="KW-0999">Mitochondrion inner membrane</keyword>
<dbReference type="PANTHER" id="PTHR43464">
    <property type="entry name" value="METHYLTRANSFERASE"/>
    <property type="match status" value="1"/>
</dbReference>
<accession>A0A9W8ANV8</accession>
<keyword evidence="5" id="KW-0479">Metal-binding</keyword>
<proteinExistence type="inferred from homology"/>
<keyword evidence="5" id="KW-0460">Magnesium</keyword>
<dbReference type="CDD" id="cd02440">
    <property type="entry name" value="AdoMet_MTases"/>
    <property type="match status" value="1"/>
</dbReference>
<reference evidence="7" key="1">
    <citation type="submission" date="2022-07" db="EMBL/GenBank/DDBJ databases">
        <title>Phylogenomic reconstructions and comparative analyses of Kickxellomycotina fungi.</title>
        <authorList>
            <person name="Reynolds N.K."/>
            <person name="Stajich J.E."/>
            <person name="Barry K."/>
            <person name="Grigoriev I.V."/>
            <person name="Crous P."/>
            <person name="Smith M.E."/>
        </authorList>
    </citation>
    <scope>NUCLEOTIDE SEQUENCE</scope>
    <source>
        <strain evidence="7">RSA 1196</strain>
    </source>
</reference>
<dbReference type="NCBIfam" id="TIGR01983">
    <property type="entry name" value="UbiG"/>
    <property type="match status" value="1"/>
</dbReference>